<dbReference type="InterPro" id="IPR021947">
    <property type="entry name" value="DUF3564"/>
</dbReference>
<dbReference type="Pfam" id="PF12087">
    <property type="entry name" value="DUF3564"/>
    <property type="match status" value="1"/>
</dbReference>
<dbReference type="KEGG" id="bpla:bpln_2g24230"/>
<evidence type="ECO:0000313" key="1">
    <source>
        <dbReference type="EMBL" id="AJK50449.1"/>
    </source>
</evidence>
<accession>A0A0B6S7P9</accession>
<dbReference type="HOGENOM" id="CLU_140856_0_0_4"/>
<evidence type="ECO:0000313" key="2">
    <source>
        <dbReference type="Proteomes" id="UP000031838"/>
    </source>
</evidence>
<dbReference type="Proteomes" id="UP000031838">
    <property type="component" value="Chromosome 2"/>
</dbReference>
<organism evidence="1 2">
    <name type="scientific">Burkholderia plantarii</name>
    <dbReference type="NCBI Taxonomy" id="41899"/>
    <lineage>
        <taxon>Bacteria</taxon>
        <taxon>Pseudomonadati</taxon>
        <taxon>Pseudomonadota</taxon>
        <taxon>Betaproteobacteria</taxon>
        <taxon>Burkholderiales</taxon>
        <taxon>Burkholderiaceae</taxon>
        <taxon>Burkholderia</taxon>
    </lineage>
</organism>
<proteinExistence type="predicted"/>
<dbReference type="KEGG" id="bgp:BGL_2c23930"/>
<dbReference type="EMBL" id="CP002581">
    <property type="protein sequence ID" value="AJK50449.1"/>
    <property type="molecule type" value="Genomic_DNA"/>
</dbReference>
<evidence type="ECO:0008006" key="3">
    <source>
        <dbReference type="Google" id="ProtNLM"/>
    </source>
</evidence>
<keyword evidence="2" id="KW-1185">Reference proteome</keyword>
<gene>
    <name evidence="1" type="ORF">BGL_2c23930</name>
</gene>
<name>A0A0B6S7P9_BURPL</name>
<dbReference type="RefSeq" id="WP_042628732.1">
    <property type="nucleotide sequence ID" value="NZ_BSTO01000030.1"/>
</dbReference>
<reference evidence="2" key="1">
    <citation type="submission" date="2011-03" db="EMBL/GenBank/DDBJ databases">
        <authorList>
            <person name="Voget S."/>
            <person name="Streit W.R."/>
            <person name="Jaeger K.E."/>
            <person name="Daniel R."/>
        </authorList>
    </citation>
    <scope>NUCLEOTIDE SEQUENCE [LARGE SCALE GENOMIC DNA]</scope>
    <source>
        <strain evidence="2">PG1</strain>
    </source>
</reference>
<reference evidence="1 2" key="2">
    <citation type="journal article" date="2016" name="Appl. Microbiol. Biotechnol.">
        <title>Mutations improving production and secretion of extracellular lipase by Burkholderia glumae PG1.</title>
        <authorList>
            <person name="Knapp A."/>
            <person name="Voget S."/>
            <person name="Gao R."/>
            <person name="Zaburannyi N."/>
            <person name="Krysciak D."/>
            <person name="Breuer M."/>
            <person name="Hauer B."/>
            <person name="Streit W.R."/>
            <person name="Muller R."/>
            <person name="Daniel R."/>
            <person name="Jaeger K.E."/>
        </authorList>
    </citation>
    <scope>NUCLEOTIDE SEQUENCE [LARGE SCALE GENOMIC DNA]</scope>
    <source>
        <strain evidence="1 2">PG1</strain>
    </source>
</reference>
<dbReference type="AlphaFoldDB" id="A0A0B6S7P9"/>
<dbReference type="OrthoDB" id="9130024at2"/>
<protein>
    <recommendedName>
        <fullName evidence="3">DUF3564 domain-containing protein</fullName>
    </recommendedName>
</protein>
<sequence length="124" mass="13226">MRLTIRINGTSQTTRQPSYAVLWVDTDEQLWSREAHQGIDLPCWGKVKHVEGAVALCAADGDEALCRLQGLSIEQASATASVSRADSHGTAVLGGGEPSGAWRLQAVDCCATTPETQGFTVVER</sequence>